<dbReference type="EMBL" id="JBEDNP010000009">
    <property type="protein sequence ID" value="MEQ3540416.1"/>
    <property type="molecule type" value="Genomic_DNA"/>
</dbReference>
<sequence length="44" mass="4672">MLVHACIGAIRSTLFLRTGPDQHRLVGLLGGPAHGLLGVDPVRR</sequence>
<accession>A0ABV1JWS3</accession>
<gene>
    <name evidence="1" type="ORF">WHI96_16470</name>
</gene>
<evidence type="ECO:0000313" key="1">
    <source>
        <dbReference type="EMBL" id="MEQ3540416.1"/>
    </source>
</evidence>
<dbReference type="Proteomes" id="UP001464923">
    <property type="component" value="Unassembled WGS sequence"/>
</dbReference>
<keyword evidence="2" id="KW-1185">Reference proteome</keyword>
<protein>
    <submittedName>
        <fullName evidence="1">Uncharacterized protein</fullName>
    </submittedName>
</protein>
<proteinExistence type="predicted"/>
<name>A0ABV1JWS3_9PSEU</name>
<organism evidence="1 2">
    <name type="scientific">Pseudonocardia tropica</name>
    <dbReference type="NCBI Taxonomy" id="681289"/>
    <lineage>
        <taxon>Bacteria</taxon>
        <taxon>Bacillati</taxon>
        <taxon>Actinomycetota</taxon>
        <taxon>Actinomycetes</taxon>
        <taxon>Pseudonocardiales</taxon>
        <taxon>Pseudonocardiaceae</taxon>
        <taxon>Pseudonocardia</taxon>
    </lineage>
</organism>
<evidence type="ECO:0000313" key="2">
    <source>
        <dbReference type="Proteomes" id="UP001464923"/>
    </source>
</evidence>
<dbReference type="RefSeq" id="WP_345646174.1">
    <property type="nucleotide sequence ID" value="NZ_BAABLY010000040.1"/>
</dbReference>
<comment type="caution">
    <text evidence="1">The sequence shown here is derived from an EMBL/GenBank/DDBJ whole genome shotgun (WGS) entry which is preliminary data.</text>
</comment>
<reference evidence="1 2" key="1">
    <citation type="submission" date="2024-03" db="EMBL/GenBank/DDBJ databases">
        <title>Draft genome sequence of Pseudonocardia tropica JCM 19149.</title>
        <authorList>
            <person name="Butdee W."/>
            <person name="Duangmal K."/>
        </authorList>
    </citation>
    <scope>NUCLEOTIDE SEQUENCE [LARGE SCALE GENOMIC DNA]</scope>
    <source>
        <strain evidence="1 2">JCM 19149</strain>
    </source>
</reference>